<reference evidence="2 3" key="1">
    <citation type="submission" date="2015-09" db="EMBL/GenBank/DDBJ databases">
        <title>Genome announcement of multiple Pseudomonas syringae strains.</title>
        <authorList>
            <person name="Thakur S."/>
            <person name="Wang P.W."/>
            <person name="Gong Y."/>
            <person name="Weir B.S."/>
            <person name="Guttman D.S."/>
        </authorList>
    </citation>
    <scope>NUCLEOTIDE SEQUENCE [LARGE SCALE GENOMIC DNA]</scope>
    <source>
        <strain evidence="2 3">ICMP16929</strain>
    </source>
</reference>
<comment type="caution">
    <text evidence="2">The sequence shown here is derived from an EMBL/GenBank/DDBJ whole genome shotgun (WGS) entry which is preliminary data.</text>
</comment>
<organism evidence="2 3">
    <name type="scientific">Pseudomonas syringae pv. spinaceae</name>
    <dbReference type="NCBI Taxonomy" id="264459"/>
    <lineage>
        <taxon>Bacteria</taxon>
        <taxon>Pseudomonadati</taxon>
        <taxon>Pseudomonadota</taxon>
        <taxon>Gammaproteobacteria</taxon>
        <taxon>Pseudomonadales</taxon>
        <taxon>Pseudomonadaceae</taxon>
        <taxon>Pseudomonas</taxon>
        <taxon>Pseudomonas syringae</taxon>
    </lineage>
</organism>
<evidence type="ECO:0000313" key="2">
    <source>
        <dbReference type="EMBL" id="KPY65061.1"/>
    </source>
</evidence>
<accession>A0A0Q0AR69</accession>
<feature type="region of interest" description="Disordered" evidence="1">
    <location>
        <begin position="154"/>
        <end position="182"/>
    </location>
</feature>
<evidence type="ECO:0000313" key="3">
    <source>
        <dbReference type="Proteomes" id="UP000050384"/>
    </source>
</evidence>
<sequence length="210" mass="23777">MSNRQNRKDGVYRKCRAATRELADLAVRHTRAFREDQHPDAVLEQFVALLGDFPECSLRVVTVDGDGAQHGHRPAEEGHVQQLTLEDLAQWLEIRRQKEGFPRALMVGDDHARRFRNVVCAAYFDLDVEEHPGQPQCATAPVDIDEAIAGLERQKRRDEKAQGAPQQRAGAQQQVKDEGPDCLHDRHSYVYLTGRCPLLERPEPGRSVVQ</sequence>
<dbReference type="AlphaFoldDB" id="A0A0Q0AR69"/>
<proteinExistence type="predicted"/>
<gene>
    <name evidence="2" type="ORF">ALO94_201060</name>
</gene>
<feature type="compositionally biased region" description="Low complexity" evidence="1">
    <location>
        <begin position="162"/>
        <end position="174"/>
    </location>
</feature>
<protein>
    <submittedName>
        <fullName evidence="2">Uncharacterized protein</fullName>
    </submittedName>
</protein>
<dbReference type="EMBL" id="LJRI01001319">
    <property type="protein sequence ID" value="KPY65061.1"/>
    <property type="molecule type" value="Genomic_DNA"/>
</dbReference>
<evidence type="ECO:0000256" key="1">
    <source>
        <dbReference type="SAM" id="MobiDB-lite"/>
    </source>
</evidence>
<name>A0A0Q0AR69_PSESX</name>
<dbReference type="Proteomes" id="UP000050384">
    <property type="component" value="Unassembled WGS sequence"/>
</dbReference>